<dbReference type="PANTHER" id="PTHR19957">
    <property type="entry name" value="SYNTAXIN"/>
    <property type="match status" value="1"/>
</dbReference>
<feature type="region of interest" description="Disordered" evidence="7">
    <location>
        <begin position="265"/>
        <end position="320"/>
    </location>
</feature>
<sequence>MILNNRLAELQGLKGPAAPVKPRKDSVGKVKEEGSEAAAALKSYFADVEDLKKKILEIDERTETIRRLKAEYLRATTTDLEKSLLKQLDDTILKTSSENAKTKSLLDKMREGNAEFEKSFKTQRPSDVRIRSALYNQLVKKFRERVTEYQQVQSDYHDAYSSKIRRNVKLVYPTATDEDVDKMVELGPEEVIKRRFADVSVRDIQSLFLELNSLVEQQGELLDSIEAQVDEAEHFVGAWVVMKVQKRKGWQKYSAHSPSFLSLDRVGDSEREHKEAAPAVALPFSPPSPASAGKGSLSSSPASFLSPMSGEGLKDSASSFSSLGGVGSQDLVDGKFGGGQGRGSLVVPSTTSSFLGKRHERVRRRQDLGSQLEPNASRSKEKSQQGGLKETTN</sequence>
<proteinExistence type="inferred from homology"/>
<accession>A0A0G4FX95</accession>
<feature type="compositionally biased region" description="Basic and acidic residues" evidence="7">
    <location>
        <begin position="265"/>
        <end position="276"/>
    </location>
</feature>
<dbReference type="GO" id="GO:0012505">
    <property type="term" value="C:endomembrane system"/>
    <property type="evidence" value="ECO:0007669"/>
    <property type="project" value="TreeGrafter"/>
</dbReference>
<dbReference type="Pfam" id="PF00804">
    <property type="entry name" value="Syntaxin"/>
    <property type="match status" value="1"/>
</dbReference>
<dbReference type="InterPro" id="IPR006011">
    <property type="entry name" value="Syntaxin_N"/>
</dbReference>
<feature type="coiled-coil region" evidence="6">
    <location>
        <begin position="41"/>
        <end position="71"/>
    </location>
</feature>
<evidence type="ECO:0000256" key="1">
    <source>
        <dbReference type="ARBA" id="ARBA00004211"/>
    </source>
</evidence>
<evidence type="ECO:0000256" key="6">
    <source>
        <dbReference type="SAM" id="Coils"/>
    </source>
</evidence>
<feature type="region of interest" description="Disordered" evidence="7">
    <location>
        <begin position="332"/>
        <end position="393"/>
    </location>
</feature>
<organism evidence="9">
    <name type="scientific">Chromera velia CCMP2878</name>
    <dbReference type="NCBI Taxonomy" id="1169474"/>
    <lineage>
        <taxon>Eukaryota</taxon>
        <taxon>Sar</taxon>
        <taxon>Alveolata</taxon>
        <taxon>Colpodellida</taxon>
        <taxon>Chromeraceae</taxon>
        <taxon>Chromera</taxon>
    </lineage>
</organism>
<dbReference type="InterPro" id="IPR000727">
    <property type="entry name" value="T_SNARE_dom"/>
</dbReference>
<dbReference type="GO" id="GO:0005484">
    <property type="term" value="F:SNAP receptor activity"/>
    <property type="evidence" value="ECO:0007669"/>
    <property type="project" value="TreeGrafter"/>
</dbReference>
<evidence type="ECO:0000256" key="4">
    <source>
        <dbReference type="ARBA" id="ARBA00022989"/>
    </source>
</evidence>
<dbReference type="AlphaFoldDB" id="A0A0G4FX95"/>
<dbReference type="SUPFAM" id="SSF47661">
    <property type="entry name" value="t-snare proteins"/>
    <property type="match status" value="1"/>
</dbReference>
<dbReference type="InterPro" id="IPR010989">
    <property type="entry name" value="SNARE"/>
</dbReference>
<dbReference type="GO" id="GO:0048278">
    <property type="term" value="P:vesicle docking"/>
    <property type="evidence" value="ECO:0007669"/>
    <property type="project" value="TreeGrafter"/>
</dbReference>
<evidence type="ECO:0000259" key="8">
    <source>
        <dbReference type="PROSITE" id="PS50192"/>
    </source>
</evidence>
<dbReference type="SMART" id="SM00503">
    <property type="entry name" value="SynN"/>
    <property type="match status" value="1"/>
</dbReference>
<dbReference type="GO" id="GO:0006887">
    <property type="term" value="P:exocytosis"/>
    <property type="evidence" value="ECO:0007669"/>
    <property type="project" value="TreeGrafter"/>
</dbReference>
<dbReference type="GO" id="GO:0031201">
    <property type="term" value="C:SNARE complex"/>
    <property type="evidence" value="ECO:0007669"/>
    <property type="project" value="TreeGrafter"/>
</dbReference>
<keyword evidence="4" id="KW-1133">Transmembrane helix</keyword>
<evidence type="ECO:0000256" key="7">
    <source>
        <dbReference type="SAM" id="MobiDB-lite"/>
    </source>
</evidence>
<protein>
    <recommendedName>
        <fullName evidence="8">t-SNARE coiled-coil homology domain-containing protein</fullName>
    </recommendedName>
</protein>
<keyword evidence="3" id="KW-0812">Transmembrane</keyword>
<evidence type="ECO:0000256" key="2">
    <source>
        <dbReference type="ARBA" id="ARBA00009063"/>
    </source>
</evidence>
<dbReference type="InterPro" id="IPR045242">
    <property type="entry name" value="Syntaxin"/>
</dbReference>
<dbReference type="EMBL" id="CDMZ01000693">
    <property type="protein sequence ID" value="CEM19610.1"/>
    <property type="molecule type" value="Genomic_DNA"/>
</dbReference>
<dbReference type="GO" id="GO:0005886">
    <property type="term" value="C:plasma membrane"/>
    <property type="evidence" value="ECO:0007669"/>
    <property type="project" value="TreeGrafter"/>
</dbReference>
<evidence type="ECO:0000256" key="5">
    <source>
        <dbReference type="ARBA" id="ARBA00023136"/>
    </source>
</evidence>
<feature type="compositionally biased region" description="Low complexity" evidence="7">
    <location>
        <begin position="290"/>
        <end position="310"/>
    </location>
</feature>
<keyword evidence="5" id="KW-0472">Membrane</keyword>
<feature type="compositionally biased region" description="Polar residues" evidence="7">
    <location>
        <begin position="384"/>
        <end position="393"/>
    </location>
</feature>
<evidence type="ECO:0000256" key="3">
    <source>
        <dbReference type="ARBA" id="ARBA00022692"/>
    </source>
</evidence>
<dbReference type="VEuPathDB" id="CryptoDB:Cvel_19144"/>
<dbReference type="Gene3D" id="1.20.58.70">
    <property type="match status" value="1"/>
</dbReference>
<feature type="domain" description="T-SNARE coiled-coil homology" evidence="8">
    <location>
        <begin position="200"/>
        <end position="230"/>
    </location>
</feature>
<dbReference type="GO" id="GO:0006906">
    <property type="term" value="P:vesicle fusion"/>
    <property type="evidence" value="ECO:0007669"/>
    <property type="project" value="TreeGrafter"/>
</dbReference>
<evidence type="ECO:0000313" key="9">
    <source>
        <dbReference type="EMBL" id="CEM19610.1"/>
    </source>
</evidence>
<dbReference type="PhylomeDB" id="A0A0G4FX95"/>
<dbReference type="PANTHER" id="PTHR19957:SF307">
    <property type="entry name" value="PROTEIN SSO1-RELATED"/>
    <property type="match status" value="1"/>
</dbReference>
<keyword evidence="6" id="KW-0175">Coiled coil</keyword>
<comment type="similarity">
    <text evidence="2">Belongs to the syntaxin family.</text>
</comment>
<dbReference type="PROSITE" id="PS50192">
    <property type="entry name" value="T_SNARE"/>
    <property type="match status" value="1"/>
</dbReference>
<comment type="subcellular location">
    <subcellularLocation>
        <location evidence="1">Membrane</location>
        <topology evidence="1">Single-pass type IV membrane protein</topology>
    </subcellularLocation>
</comment>
<name>A0A0G4FX95_9ALVE</name>
<feature type="compositionally biased region" description="Polar residues" evidence="7">
    <location>
        <begin position="368"/>
        <end position="377"/>
    </location>
</feature>
<reference evidence="9" key="1">
    <citation type="submission" date="2014-11" db="EMBL/GenBank/DDBJ databases">
        <authorList>
            <person name="Otto D Thomas"/>
            <person name="Naeem Raeece"/>
        </authorList>
    </citation>
    <scope>NUCLEOTIDE SEQUENCE</scope>
</reference>
<dbReference type="GO" id="GO:0006886">
    <property type="term" value="P:intracellular protein transport"/>
    <property type="evidence" value="ECO:0007669"/>
    <property type="project" value="TreeGrafter"/>
</dbReference>
<dbReference type="Gene3D" id="1.20.5.110">
    <property type="match status" value="1"/>
</dbReference>
<gene>
    <name evidence="9" type="ORF">Cvel_19144</name>
</gene>
<dbReference type="GO" id="GO:0000149">
    <property type="term" value="F:SNARE binding"/>
    <property type="evidence" value="ECO:0007669"/>
    <property type="project" value="TreeGrafter"/>
</dbReference>